<accession>A0ABW7P0X7</accession>
<evidence type="ECO:0000313" key="10">
    <source>
        <dbReference type="Proteomes" id="UP001610706"/>
    </source>
</evidence>
<dbReference type="RefSeq" id="WP_395545277.1">
    <property type="nucleotide sequence ID" value="NZ_CP166302.1"/>
</dbReference>
<keyword evidence="7" id="KW-0813">Transport</keyword>
<dbReference type="Proteomes" id="UP001610706">
    <property type="component" value="Unassembled WGS sequence"/>
</dbReference>
<evidence type="ECO:0000256" key="5">
    <source>
        <dbReference type="ARBA" id="ARBA00022989"/>
    </source>
</evidence>
<dbReference type="PANTHER" id="PTHR30558">
    <property type="entry name" value="EXBD MEMBRANE COMPONENT OF PMF-DRIVEN MACROMOLECULE IMPORT SYSTEM"/>
    <property type="match status" value="1"/>
</dbReference>
<evidence type="ECO:0000313" key="9">
    <source>
        <dbReference type="EMBL" id="MFH7565136.1"/>
    </source>
</evidence>
<comment type="caution">
    <text evidence="9">The sequence shown here is derived from an EMBL/GenBank/DDBJ whole genome shotgun (WGS) entry which is preliminary data.</text>
</comment>
<keyword evidence="7" id="KW-0653">Protein transport</keyword>
<feature type="transmembrane region" description="Helical" evidence="8">
    <location>
        <begin position="21"/>
        <end position="41"/>
    </location>
</feature>
<keyword evidence="4 7" id="KW-0812">Transmembrane</keyword>
<organism evidence="9 10">
    <name type="scientific">Oceanimonas smirnovii</name>
    <dbReference type="NCBI Taxonomy" id="264574"/>
    <lineage>
        <taxon>Bacteria</taxon>
        <taxon>Pseudomonadati</taxon>
        <taxon>Pseudomonadota</taxon>
        <taxon>Gammaproteobacteria</taxon>
        <taxon>Aeromonadales</taxon>
        <taxon>Aeromonadaceae</taxon>
        <taxon>Oceanimonas</taxon>
    </lineage>
</organism>
<keyword evidence="10" id="KW-1185">Reference proteome</keyword>
<dbReference type="PANTHER" id="PTHR30558:SF15">
    <property type="entry name" value="BIOPOLYMER TRANSPORT PROTEIN EXBD1"/>
    <property type="match status" value="1"/>
</dbReference>
<keyword evidence="3" id="KW-1003">Cell membrane</keyword>
<proteinExistence type="inferred from homology"/>
<evidence type="ECO:0000256" key="3">
    <source>
        <dbReference type="ARBA" id="ARBA00022475"/>
    </source>
</evidence>
<comment type="subcellular location">
    <subcellularLocation>
        <location evidence="1">Cell membrane</location>
        <topology evidence="1">Single-pass membrane protein</topology>
    </subcellularLocation>
    <subcellularLocation>
        <location evidence="7">Cell membrane</location>
        <topology evidence="7">Single-pass type II membrane protein</topology>
    </subcellularLocation>
</comment>
<evidence type="ECO:0000256" key="2">
    <source>
        <dbReference type="ARBA" id="ARBA00005811"/>
    </source>
</evidence>
<keyword evidence="5 8" id="KW-1133">Transmembrane helix</keyword>
<sequence length="140" mass="15466">MIKSPEASLSAWRAMTPDITPLLDIIFIVLVFLLLTANIPLQSLEVDLPKTDSEALSAVLDEKSITINLLAGSPAWALQGEKYEDWATFRPVLESQVEALKKADLILASDGAVTVDNMMKLLAFLQEHEIQATEILMEEE</sequence>
<gene>
    <name evidence="9" type="ORF">AB9R89_07345</name>
</gene>
<dbReference type="EMBL" id="JBGFTR010000009">
    <property type="protein sequence ID" value="MFH7565136.1"/>
    <property type="molecule type" value="Genomic_DNA"/>
</dbReference>
<dbReference type="Pfam" id="PF02472">
    <property type="entry name" value="ExbD"/>
    <property type="match status" value="1"/>
</dbReference>
<evidence type="ECO:0000256" key="8">
    <source>
        <dbReference type="SAM" id="Phobius"/>
    </source>
</evidence>
<dbReference type="InterPro" id="IPR003400">
    <property type="entry name" value="ExbD"/>
</dbReference>
<evidence type="ECO:0000256" key="4">
    <source>
        <dbReference type="ARBA" id="ARBA00022692"/>
    </source>
</evidence>
<evidence type="ECO:0000256" key="6">
    <source>
        <dbReference type="ARBA" id="ARBA00023136"/>
    </source>
</evidence>
<name>A0ABW7P0X7_9GAMM</name>
<protein>
    <submittedName>
        <fullName evidence="9">ExbD/TolR family protein</fullName>
    </submittedName>
</protein>
<keyword evidence="6 8" id="KW-0472">Membrane</keyword>
<reference evidence="9 10" key="1">
    <citation type="submission" date="2024-08" db="EMBL/GenBank/DDBJ databases">
        <title>Oceanimonas smirnovii Genome sequencing and assembly.</title>
        <authorList>
            <person name="Tang B."/>
        </authorList>
    </citation>
    <scope>NUCLEOTIDE SEQUENCE [LARGE SCALE GENOMIC DNA]</scope>
    <source>
        <strain evidence="9 10">OS2020-119</strain>
    </source>
</reference>
<evidence type="ECO:0000256" key="7">
    <source>
        <dbReference type="RuleBase" id="RU003879"/>
    </source>
</evidence>
<comment type="similarity">
    <text evidence="2 7">Belongs to the ExbD/TolR family.</text>
</comment>
<evidence type="ECO:0000256" key="1">
    <source>
        <dbReference type="ARBA" id="ARBA00004162"/>
    </source>
</evidence>